<dbReference type="Proteomes" id="UP000664417">
    <property type="component" value="Unassembled WGS sequence"/>
</dbReference>
<dbReference type="InterPro" id="IPR001789">
    <property type="entry name" value="Sig_transdc_resp-reg_receiver"/>
</dbReference>
<gene>
    <name evidence="4" type="ORF">J3U88_15640</name>
</gene>
<dbReference type="InterPro" id="IPR011006">
    <property type="entry name" value="CheY-like_superfamily"/>
</dbReference>
<evidence type="ECO:0000313" key="5">
    <source>
        <dbReference type="Proteomes" id="UP000664417"/>
    </source>
</evidence>
<dbReference type="CDD" id="cd00156">
    <property type="entry name" value="REC"/>
    <property type="match status" value="1"/>
</dbReference>
<accession>A0A8J7QA85</accession>
<evidence type="ECO:0000259" key="3">
    <source>
        <dbReference type="PROSITE" id="PS50110"/>
    </source>
</evidence>
<dbReference type="AlphaFoldDB" id="A0A8J7QA85"/>
<dbReference type="PANTHER" id="PTHR44591">
    <property type="entry name" value="STRESS RESPONSE REGULATOR PROTEIN 1"/>
    <property type="match status" value="1"/>
</dbReference>
<name>A0A8J7QA85_9BACT</name>
<dbReference type="InterPro" id="IPR050595">
    <property type="entry name" value="Bact_response_regulator"/>
</dbReference>
<dbReference type="InterPro" id="IPR016024">
    <property type="entry name" value="ARM-type_fold"/>
</dbReference>
<keyword evidence="1 2" id="KW-0597">Phosphoprotein</keyword>
<dbReference type="PROSITE" id="PS50110">
    <property type="entry name" value="RESPONSE_REGULATORY"/>
    <property type="match status" value="1"/>
</dbReference>
<dbReference type="SUPFAM" id="SSF52172">
    <property type="entry name" value="CheY-like"/>
    <property type="match status" value="1"/>
</dbReference>
<dbReference type="SMART" id="SM00448">
    <property type="entry name" value="REC"/>
    <property type="match status" value="1"/>
</dbReference>
<reference evidence="4" key="1">
    <citation type="submission" date="2021-03" db="EMBL/GenBank/DDBJ databases">
        <authorList>
            <person name="Wang G."/>
        </authorList>
    </citation>
    <scope>NUCLEOTIDE SEQUENCE</scope>
    <source>
        <strain evidence="4">KCTC 12899</strain>
    </source>
</reference>
<dbReference type="GO" id="GO:0000160">
    <property type="term" value="P:phosphorelay signal transduction system"/>
    <property type="evidence" value="ECO:0007669"/>
    <property type="project" value="InterPro"/>
</dbReference>
<organism evidence="4 5">
    <name type="scientific">Acanthopleuribacter pedis</name>
    <dbReference type="NCBI Taxonomy" id="442870"/>
    <lineage>
        <taxon>Bacteria</taxon>
        <taxon>Pseudomonadati</taxon>
        <taxon>Acidobacteriota</taxon>
        <taxon>Holophagae</taxon>
        <taxon>Acanthopleuribacterales</taxon>
        <taxon>Acanthopleuribacteraceae</taxon>
        <taxon>Acanthopleuribacter</taxon>
    </lineage>
</organism>
<protein>
    <submittedName>
        <fullName evidence="4">Response regulator</fullName>
    </submittedName>
</protein>
<dbReference type="Pfam" id="PF00072">
    <property type="entry name" value="Response_reg"/>
    <property type="match status" value="1"/>
</dbReference>
<dbReference type="Gene3D" id="3.40.50.2300">
    <property type="match status" value="1"/>
</dbReference>
<dbReference type="EMBL" id="JAFREP010000014">
    <property type="protein sequence ID" value="MBO1319909.1"/>
    <property type="molecule type" value="Genomic_DNA"/>
</dbReference>
<dbReference type="RefSeq" id="WP_207859860.1">
    <property type="nucleotide sequence ID" value="NZ_JAFREP010000014.1"/>
</dbReference>
<keyword evidence="5" id="KW-1185">Reference proteome</keyword>
<feature type="modified residue" description="4-aspartylphosphate" evidence="2">
    <location>
        <position position="816"/>
    </location>
</feature>
<dbReference type="SUPFAM" id="SSF48371">
    <property type="entry name" value="ARM repeat"/>
    <property type="match status" value="1"/>
</dbReference>
<proteinExistence type="predicted"/>
<evidence type="ECO:0000313" key="4">
    <source>
        <dbReference type="EMBL" id="MBO1319909.1"/>
    </source>
</evidence>
<feature type="domain" description="Response regulatory" evidence="3">
    <location>
        <begin position="767"/>
        <end position="882"/>
    </location>
</feature>
<evidence type="ECO:0000256" key="2">
    <source>
        <dbReference type="PROSITE-ProRule" id="PRU00169"/>
    </source>
</evidence>
<sequence length="889" mass="102582">MTPGEFMEYIIKANRDGRLDDVKSIVREGLSRFRETAVTDLMNTLFEVDAKLRDTVYQLMIADGGEDLLEHLITIIRKEKNPLYFKNHILHFANLEVPRAIDALEGIEEGLPPDCRMQWQRSMGKLKAKFREYNYMREFEKHARNPKRVKQAADMMIKQPHPDYVPFLNRMAGHHEEILSREAVRVLLKLGNQSSFNPLSELFKRLAVDRMNAEQFLSLALFREKLETYDALNLLKEVEDLVDTGWRDSDRDDLREELRTKKFDTVVGYILVAFGFRAGSLYDQAKFVLLNLIDEDTQVTKVQRERLRGAVKNRIEHSGERLHEIVSAMSHINRQKESDSFIAVLEKMMPASLPERETLIFSALAGLESASAKARLLAYLQGDPTQAKKVLEALLHFELETVPDSVAELAGNAGDSGVRQTALALVAKSKEPQKVLRPLLEHESVAVRADVVKTIAEHQLESCFQDLLDLLKLEQSVSFMLVVLEALEAFERSETALAVQRFMMPPNQAKVRFQAMRTLFVAGGEQHRDAMIFQALQDYPKRNFPEMFDEFVALWKSELKENPARTEAMLSFQNFWEQALSHEHADVRRRTLQLMDQVAWEKVGEPEWSAIFQQALYKLKDKRAKDEPEQLRRFVTRINIRLEDLRKKEAMRARFGEIIERFQKDIQFEKVQALRELEQTYHPDMLLDNEAMILPLVVGLREFLDHHEETHKMEILAIQVAGKLGLPSMRAKIEQYLKHPNMAVAQAARNAMQIPLNEKLRVQLIKSVLVVDDSHYITDLVARILETKNYKVARENKPENAVGRMEQHTFDLLIIDLKMPVMDGAQVLQAAVQARVKPRFTMVLTGNRNREELLEASRFGVDMIVLKPFNAKDILKRIRSLEEKWLAGS</sequence>
<dbReference type="PANTHER" id="PTHR44591:SF3">
    <property type="entry name" value="RESPONSE REGULATORY DOMAIN-CONTAINING PROTEIN"/>
    <property type="match status" value="1"/>
</dbReference>
<comment type="caution">
    <text evidence="4">The sequence shown here is derived from an EMBL/GenBank/DDBJ whole genome shotgun (WGS) entry which is preliminary data.</text>
</comment>
<evidence type="ECO:0000256" key="1">
    <source>
        <dbReference type="ARBA" id="ARBA00022553"/>
    </source>
</evidence>